<dbReference type="AlphaFoldDB" id="W5SWU5"/>
<geneLocation type="plasmid" evidence="1 2">
    <name>unnamed</name>
</geneLocation>
<organism evidence="1">
    <name type="scientific">Borrelia coriaceae ATCC 43381</name>
    <dbReference type="NCBI Taxonomy" id="1408429"/>
    <lineage>
        <taxon>Bacteria</taxon>
        <taxon>Pseudomonadati</taxon>
        <taxon>Spirochaetota</taxon>
        <taxon>Spirochaetia</taxon>
        <taxon>Spirochaetales</taxon>
        <taxon>Borreliaceae</taxon>
        <taxon>Borrelia</taxon>
    </lineage>
</organism>
<sequence>MQKMELEVARKDILTVLKAIILVDEAIGSKEI</sequence>
<proteinExistence type="predicted"/>
<dbReference type="HOGENOM" id="CLU_3388340_0_0_12"/>
<accession>W5SWU5</accession>
<dbReference type="EMBL" id="CP005746">
    <property type="protein sequence ID" value="AHH11178.1"/>
    <property type="molecule type" value="Genomic_DNA"/>
</dbReference>
<reference evidence="1" key="1">
    <citation type="submission" date="2013-04" db="EMBL/GenBank/DDBJ databases">
        <title>Comparative Genomics of Relapsing Fever Spirochetes.</title>
        <authorList>
            <person name="Schwan T.G."/>
            <person name="Raffel S.J."/>
            <person name="Porcella S.F."/>
            <person name="Martens C.A."/>
            <person name="Bruno D.P."/>
            <person name="Ricklefs S.M."/>
            <person name="Barbian K.B."/>
        </authorList>
    </citation>
    <scope>NUCLEOTIDE SEQUENCE</scope>
    <source>
        <strain evidence="1">Co53</strain>
        <plasmid evidence="1">unnamed</plasmid>
    </source>
</reference>
<evidence type="ECO:0000313" key="1">
    <source>
        <dbReference type="EMBL" id="AHH11178.1"/>
    </source>
</evidence>
<dbReference type="Proteomes" id="UP000019330">
    <property type="component" value="Plasmid unnamed"/>
</dbReference>
<gene>
    <name evidence="1" type="ORF">BCO_0900039</name>
</gene>
<evidence type="ECO:0000313" key="2">
    <source>
        <dbReference type="Proteomes" id="UP000019330"/>
    </source>
</evidence>
<protein>
    <submittedName>
        <fullName evidence="1">Uncharacterized protein</fullName>
    </submittedName>
</protein>
<keyword evidence="1" id="KW-0614">Plasmid</keyword>
<keyword evidence="2" id="KW-1185">Reference proteome</keyword>
<name>W5SWU5_9SPIR</name>